<sequence>MGRLPENIDETCGFLRDQPVPISRRTFLTGAAGGGLGLLTPTLSREAIADFLTGKIPSEVQGVGVPEGVVRLAFNENPLGASPRAIEAVFEHLSWMNRYDYTSTLLKEISKMHGLEIERFSRFDFKELGERHGIMLGVGTTELLQLLALTGLM</sequence>
<dbReference type="Gene3D" id="3.90.1150.10">
    <property type="entry name" value="Aspartate Aminotransferase, domain 1"/>
    <property type="match status" value="1"/>
</dbReference>
<accession>A0A382ZIN6</accession>
<name>A0A382ZIN6_9ZZZZ</name>
<protein>
    <submittedName>
        <fullName evidence="1">Uncharacterized protein</fullName>
    </submittedName>
</protein>
<organism evidence="1">
    <name type="scientific">marine metagenome</name>
    <dbReference type="NCBI Taxonomy" id="408172"/>
    <lineage>
        <taxon>unclassified sequences</taxon>
        <taxon>metagenomes</taxon>
        <taxon>ecological metagenomes</taxon>
    </lineage>
</organism>
<dbReference type="InterPro" id="IPR015422">
    <property type="entry name" value="PyrdxlP-dep_Trfase_small"/>
</dbReference>
<dbReference type="InterPro" id="IPR006311">
    <property type="entry name" value="TAT_signal"/>
</dbReference>
<dbReference type="InterPro" id="IPR015421">
    <property type="entry name" value="PyrdxlP-dep_Trfase_major"/>
</dbReference>
<gene>
    <name evidence="1" type="ORF">METZ01_LOCUS448175</name>
</gene>
<evidence type="ECO:0000313" key="1">
    <source>
        <dbReference type="EMBL" id="SVD95321.1"/>
    </source>
</evidence>
<dbReference type="Gene3D" id="3.40.640.10">
    <property type="entry name" value="Type I PLP-dependent aspartate aminotransferase-like (Major domain)"/>
    <property type="match status" value="1"/>
</dbReference>
<dbReference type="PROSITE" id="PS51318">
    <property type="entry name" value="TAT"/>
    <property type="match status" value="1"/>
</dbReference>
<feature type="non-terminal residue" evidence="1">
    <location>
        <position position="153"/>
    </location>
</feature>
<proteinExistence type="predicted"/>
<dbReference type="AlphaFoldDB" id="A0A382ZIN6"/>
<dbReference type="EMBL" id="UINC01184214">
    <property type="protein sequence ID" value="SVD95321.1"/>
    <property type="molecule type" value="Genomic_DNA"/>
</dbReference>
<reference evidence="1" key="1">
    <citation type="submission" date="2018-05" db="EMBL/GenBank/DDBJ databases">
        <authorList>
            <person name="Lanie J.A."/>
            <person name="Ng W.-L."/>
            <person name="Kazmierczak K.M."/>
            <person name="Andrzejewski T.M."/>
            <person name="Davidsen T.M."/>
            <person name="Wayne K.J."/>
            <person name="Tettelin H."/>
            <person name="Glass J.I."/>
            <person name="Rusch D."/>
            <person name="Podicherti R."/>
            <person name="Tsui H.-C.T."/>
            <person name="Winkler M.E."/>
        </authorList>
    </citation>
    <scope>NUCLEOTIDE SEQUENCE</scope>
</reference>